<dbReference type="InterPro" id="IPR013083">
    <property type="entry name" value="Znf_RING/FYVE/PHD"/>
</dbReference>
<feature type="non-terminal residue" evidence="3">
    <location>
        <position position="1"/>
    </location>
</feature>
<dbReference type="AlphaFoldDB" id="A0A9P9RB54"/>
<dbReference type="Pfam" id="PF13639">
    <property type="entry name" value="zf-RING_2"/>
    <property type="match status" value="1"/>
</dbReference>
<keyword evidence="1" id="KW-0863">Zinc-finger</keyword>
<protein>
    <recommendedName>
        <fullName evidence="2">RING-type domain-containing protein</fullName>
    </recommendedName>
</protein>
<dbReference type="Proteomes" id="UP000736672">
    <property type="component" value="Unassembled WGS sequence"/>
</dbReference>
<dbReference type="OrthoDB" id="5098266at2759"/>
<reference evidence="3" key="1">
    <citation type="journal article" date="2021" name="Nat. Commun.">
        <title>Genetic determinants of endophytism in the Arabidopsis root mycobiome.</title>
        <authorList>
            <person name="Mesny F."/>
            <person name="Miyauchi S."/>
            <person name="Thiergart T."/>
            <person name="Pickel B."/>
            <person name="Atanasova L."/>
            <person name="Karlsson M."/>
            <person name="Huettel B."/>
            <person name="Barry K.W."/>
            <person name="Haridas S."/>
            <person name="Chen C."/>
            <person name="Bauer D."/>
            <person name="Andreopoulos W."/>
            <person name="Pangilinan J."/>
            <person name="LaButti K."/>
            <person name="Riley R."/>
            <person name="Lipzen A."/>
            <person name="Clum A."/>
            <person name="Drula E."/>
            <person name="Henrissat B."/>
            <person name="Kohler A."/>
            <person name="Grigoriev I.V."/>
            <person name="Martin F.M."/>
            <person name="Hacquard S."/>
        </authorList>
    </citation>
    <scope>NUCLEOTIDE SEQUENCE</scope>
    <source>
        <strain evidence="3">FSSC 5 MPI-SDFR-AT-0091</strain>
    </source>
</reference>
<dbReference type="InterPro" id="IPR001841">
    <property type="entry name" value="Znf_RING"/>
</dbReference>
<name>A0A9P9RB54_FUSSL</name>
<dbReference type="PROSITE" id="PS50089">
    <property type="entry name" value="ZF_RING_2"/>
    <property type="match status" value="1"/>
</dbReference>
<evidence type="ECO:0000259" key="2">
    <source>
        <dbReference type="PROSITE" id="PS50089"/>
    </source>
</evidence>
<feature type="domain" description="RING-type" evidence="2">
    <location>
        <begin position="74"/>
        <end position="130"/>
    </location>
</feature>
<evidence type="ECO:0000313" key="4">
    <source>
        <dbReference type="Proteomes" id="UP000736672"/>
    </source>
</evidence>
<accession>A0A9P9RB54</accession>
<keyword evidence="1" id="KW-0479">Metal-binding</keyword>
<comment type="caution">
    <text evidence="3">The sequence shown here is derived from an EMBL/GenBank/DDBJ whole genome shotgun (WGS) entry which is preliminary data.</text>
</comment>
<organism evidence="3 4">
    <name type="scientific">Fusarium solani</name>
    <name type="common">Filamentous fungus</name>
    <dbReference type="NCBI Taxonomy" id="169388"/>
    <lineage>
        <taxon>Eukaryota</taxon>
        <taxon>Fungi</taxon>
        <taxon>Dikarya</taxon>
        <taxon>Ascomycota</taxon>
        <taxon>Pezizomycotina</taxon>
        <taxon>Sordariomycetes</taxon>
        <taxon>Hypocreomycetidae</taxon>
        <taxon>Hypocreales</taxon>
        <taxon>Nectriaceae</taxon>
        <taxon>Fusarium</taxon>
        <taxon>Fusarium solani species complex</taxon>
    </lineage>
</organism>
<dbReference type="EMBL" id="JAGTJS010000003">
    <property type="protein sequence ID" value="KAH7273096.1"/>
    <property type="molecule type" value="Genomic_DNA"/>
</dbReference>
<dbReference type="SUPFAM" id="SSF57850">
    <property type="entry name" value="RING/U-box"/>
    <property type="match status" value="1"/>
</dbReference>
<dbReference type="GO" id="GO:0008270">
    <property type="term" value="F:zinc ion binding"/>
    <property type="evidence" value="ECO:0007669"/>
    <property type="project" value="UniProtKB-KW"/>
</dbReference>
<sequence length="316" mass="35638">PDLFSFFLPLLLHTKKFYLKTPSPSWFSRYLPHPTPDTLISITMSPIITETFWPALRAQLFHPDSTISDCAINCTICYEKVELQEKIASHESDHTAVVLPCGHIFGSSCLRFWSESLMDRGTPPSCPSCRVTTIHARCRHAATPMEIPLEPRQPDNVSNVTSHSGNIQKSLKAFVTAIDGFLDNGTIKQTRRQALKRLPPTIPEGGGLSELCDSCYVQEILNTMTAIGSIVSSSVSLAHDEFVGVAATLGDGIWLLYSEERRRHATIRRRLNLDRDEMILKACRGTEKVLEEECTKHWFGRDFLGIRFSFHVYAWE</sequence>
<gene>
    <name evidence="3" type="ORF">B0J15DRAFT_573936</name>
</gene>
<keyword evidence="1" id="KW-0862">Zinc</keyword>
<evidence type="ECO:0000313" key="3">
    <source>
        <dbReference type="EMBL" id="KAH7273096.1"/>
    </source>
</evidence>
<evidence type="ECO:0000256" key="1">
    <source>
        <dbReference type="PROSITE-ProRule" id="PRU00175"/>
    </source>
</evidence>
<keyword evidence="4" id="KW-1185">Reference proteome</keyword>
<proteinExistence type="predicted"/>
<dbReference type="Gene3D" id="3.30.40.10">
    <property type="entry name" value="Zinc/RING finger domain, C3HC4 (zinc finger)"/>
    <property type="match status" value="1"/>
</dbReference>
<dbReference type="SMART" id="SM00184">
    <property type="entry name" value="RING"/>
    <property type="match status" value="1"/>
</dbReference>